<name>A0A101M384_PICGL</name>
<comment type="caution">
    <text evidence="2">The sequence shown here is derived from an EMBL/GenBank/DDBJ whole genome shotgun (WGS) entry which is preliminary data.</text>
</comment>
<proteinExistence type="predicted"/>
<evidence type="ECO:0000313" key="2">
    <source>
        <dbReference type="EMBL" id="KUM50129.1"/>
    </source>
</evidence>
<accession>A0A101M384</accession>
<keyword evidence="1" id="KW-1133">Transmembrane helix</keyword>
<dbReference type="AlphaFoldDB" id="A0A101M384"/>
<dbReference type="EMBL" id="LKAM01000002">
    <property type="protein sequence ID" value="KUM50129.1"/>
    <property type="molecule type" value="Genomic_DNA"/>
</dbReference>
<geneLocation type="mitochondrion" evidence="2"/>
<reference evidence="2" key="1">
    <citation type="journal article" date="2015" name="Genome Biol. Evol.">
        <title>Organellar Genomes of White Spruce (Picea glauca): Assembly and Annotation.</title>
        <authorList>
            <person name="Jackman S.D."/>
            <person name="Warren R.L."/>
            <person name="Gibb E.A."/>
            <person name="Vandervalk B.P."/>
            <person name="Mohamadi H."/>
            <person name="Chu J."/>
            <person name="Raymond A."/>
            <person name="Pleasance S."/>
            <person name="Coope R."/>
            <person name="Wildung M.R."/>
            <person name="Ritland C.E."/>
            <person name="Bousquet J."/>
            <person name="Jones S.J."/>
            <person name="Bohlmann J."/>
            <person name="Birol I."/>
        </authorList>
    </citation>
    <scope>NUCLEOTIDE SEQUENCE [LARGE SCALE GENOMIC DNA]</scope>
    <source>
        <tissue evidence="2">Flushing bud</tissue>
    </source>
</reference>
<gene>
    <name evidence="2" type="ORF">ABT39_MTgene3357</name>
</gene>
<keyword evidence="1" id="KW-0812">Transmembrane</keyword>
<sequence length="86" mass="9651">MSVSFVYFLHYIVYASSKVFTHILVLFHLFFQVYVTPLWSEGSQSCQTTSLHAPIHVFVVKSSSIEFVSAGVQSLKLQLSVHGQVS</sequence>
<organism evidence="2">
    <name type="scientific">Picea glauca</name>
    <name type="common">White spruce</name>
    <name type="synonym">Pinus glauca</name>
    <dbReference type="NCBI Taxonomy" id="3330"/>
    <lineage>
        <taxon>Eukaryota</taxon>
        <taxon>Viridiplantae</taxon>
        <taxon>Streptophyta</taxon>
        <taxon>Embryophyta</taxon>
        <taxon>Tracheophyta</taxon>
        <taxon>Spermatophyta</taxon>
        <taxon>Pinopsida</taxon>
        <taxon>Pinidae</taxon>
        <taxon>Conifers I</taxon>
        <taxon>Pinales</taxon>
        <taxon>Pinaceae</taxon>
        <taxon>Picea</taxon>
    </lineage>
</organism>
<feature type="transmembrane region" description="Helical" evidence="1">
    <location>
        <begin position="12"/>
        <end position="35"/>
    </location>
</feature>
<protein>
    <submittedName>
        <fullName evidence="2">Uncharacterized protein</fullName>
    </submittedName>
</protein>
<keyword evidence="1" id="KW-0472">Membrane</keyword>
<evidence type="ECO:0000256" key="1">
    <source>
        <dbReference type="SAM" id="Phobius"/>
    </source>
</evidence>
<keyword evidence="2" id="KW-0496">Mitochondrion</keyword>